<evidence type="ECO:0000313" key="1">
    <source>
        <dbReference type="EMBL" id="KGE13387.1"/>
    </source>
</evidence>
<dbReference type="AlphaFoldDB" id="A0A0B8SZN9"/>
<reference evidence="2" key="1">
    <citation type="submission" date="2014-04" db="EMBL/GenBank/DDBJ databases">
        <title>Whole-Genome optical mapping and complete genome sequence of Sphingobacterium deserti sp. nov., a new spaces isolated from desert in the west of China.</title>
        <authorList>
            <person name="Teng C."/>
            <person name="Zhou Z."/>
            <person name="Li X."/>
            <person name="Chen M."/>
            <person name="Lin M."/>
            <person name="Wang L."/>
            <person name="Su S."/>
            <person name="Zhang C."/>
            <person name="Zhang W."/>
        </authorList>
    </citation>
    <scope>NUCLEOTIDE SEQUENCE [LARGE SCALE GENOMIC DNA]</scope>
    <source>
        <strain evidence="2">ACCC05744</strain>
    </source>
</reference>
<dbReference type="PATRIC" id="fig|1229276.3.peg.3017"/>
<dbReference type="OrthoDB" id="9785840at2"/>
<reference evidence="1 2" key="2">
    <citation type="journal article" date="2015" name="PLoS ONE">
        <title>Whole-Genome Optical Mapping and Finished Genome Sequence of Sphingobacterium deserti sp. nov., a New Species Isolated from the Western Desert of China.</title>
        <authorList>
            <person name="Teng C."/>
            <person name="Zhou Z."/>
            <person name="Molnar I."/>
            <person name="Li X."/>
            <person name="Tang R."/>
            <person name="Chen M."/>
            <person name="Wang L."/>
            <person name="Su S."/>
            <person name="Zhang W."/>
            <person name="Lin M."/>
        </authorList>
    </citation>
    <scope>NUCLEOTIDE SEQUENCE [LARGE SCALE GENOMIC DNA]</scope>
    <source>
        <strain evidence="2">ACCC05744</strain>
    </source>
</reference>
<dbReference type="Gene3D" id="3.40.630.40">
    <property type="entry name" value="Zn-dependent exopeptidases"/>
    <property type="match status" value="1"/>
</dbReference>
<accession>A0A0B8SZN9</accession>
<sequence>MPTLFQYNIKKTDSPFWAFAIHDGHHIDPALLPYYQLEDTEQLREEDPYTGSMAELPVNQFIVRTSRFQLDINRKIEEAIYLTPALAWGLEVWREQPPATLVATLQEDHSNMYKQVDSWIEETIARHGYFIIFDLHSYNAKRLNPEELVDTEANPQINLGTHYNQERWRPVIDRVMESVKNQQIIDQAIDIRENVKFKGGNLAQHILQKFGDKGCVLSIEFRKDFMDEWTGIPFMPMVQSYKQLLLHVLKSLQNMPGYGSAG</sequence>
<gene>
    <name evidence="1" type="ORF">DI53_2918</name>
</gene>
<dbReference type="InterPro" id="IPR007709">
    <property type="entry name" value="N-FG_amidohydro"/>
</dbReference>
<keyword evidence="2" id="KW-1185">Reference proteome</keyword>
<name>A0A0B8SZN9_9SPHI</name>
<dbReference type="SUPFAM" id="SSF53187">
    <property type="entry name" value="Zn-dependent exopeptidases"/>
    <property type="match status" value="1"/>
</dbReference>
<keyword evidence="1" id="KW-0378">Hydrolase</keyword>
<dbReference type="EMBL" id="JJMU01000053">
    <property type="protein sequence ID" value="KGE13387.1"/>
    <property type="molecule type" value="Genomic_DNA"/>
</dbReference>
<dbReference type="eggNOG" id="COG3741">
    <property type="taxonomic scope" value="Bacteria"/>
</dbReference>
<dbReference type="GO" id="GO:0016787">
    <property type="term" value="F:hydrolase activity"/>
    <property type="evidence" value="ECO:0007669"/>
    <property type="project" value="UniProtKB-KW"/>
</dbReference>
<proteinExistence type="predicted"/>
<protein>
    <submittedName>
        <fullName evidence="1">N-formylglutamate amidohydrolase</fullName>
    </submittedName>
</protein>
<dbReference type="Proteomes" id="UP000031802">
    <property type="component" value="Unassembled WGS sequence"/>
</dbReference>
<comment type="caution">
    <text evidence="1">The sequence shown here is derived from an EMBL/GenBank/DDBJ whole genome shotgun (WGS) entry which is preliminary data.</text>
</comment>
<organism evidence="1 2">
    <name type="scientific">Sphingobacterium deserti</name>
    <dbReference type="NCBI Taxonomy" id="1229276"/>
    <lineage>
        <taxon>Bacteria</taxon>
        <taxon>Pseudomonadati</taxon>
        <taxon>Bacteroidota</taxon>
        <taxon>Sphingobacteriia</taxon>
        <taxon>Sphingobacteriales</taxon>
        <taxon>Sphingobacteriaceae</taxon>
        <taxon>Sphingobacterium</taxon>
    </lineage>
</organism>
<dbReference type="STRING" id="1229276.DI53_2918"/>
<evidence type="ECO:0000313" key="2">
    <source>
        <dbReference type="Proteomes" id="UP000031802"/>
    </source>
</evidence>
<dbReference type="RefSeq" id="WP_052072429.1">
    <property type="nucleotide sequence ID" value="NZ_JJMU01000053.1"/>
</dbReference>
<dbReference type="Pfam" id="PF05013">
    <property type="entry name" value="FGase"/>
    <property type="match status" value="1"/>
</dbReference>